<evidence type="ECO:0000256" key="1">
    <source>
        <dbReference type="SAM" id="MobiDB-lite"/>
    </source>
</evidence>
<dbReference type="InterPro" id="IPR017850">
    <property type="entry name" value="Alkaline_phosphatase_core_sf"/>
</dbReference>
<dbReference type="EMBL" id="JAWZYT010001119">
    <property type="protein sequence ID" value="KAK4315304.1"/>
    <property type="molecule type" value="Genomic_DNA"/>
</dbReference>
<organism evidence="2 3">
    <name type="scientific">Petrolisthes manimaculis</name>
    <dbReference type="NCBI Taxonomy" id="1843537"/>
    <lineage>
        <taxon>Eukaryota</taxon>
        <taxon>Metazoa</taxon>
        <taxon>Ecdysozoa</taxon>
        <taxon>Arthropoda</taxon>
        <taxon>Crustacea</taxon>
        <taxon>Multicrustacea</taxon>
        <taxon>Malacostraca</taxon>
        <taxon>Eumalacostraca</taxon>
        <taxon>Eucarida</taxon>
        <taxon>Decapoda</taxon>
        <taxon>Pleocyemata</taxon>
        <taxon>Anomura</taxon>
        <taxon>Galatheoidea</taxon>
        <taxon>Porcellanidae</taxon>
        <taxon>Petrolisthes</taxon>
    </lineage>
</organism>
<dbReference type="AlphaFoldDB" id="A0AAE1UE13"/>
<sequence length="92" mass="10030">MYVACLRVGQYKLLVGPQEDTTEEGPWLFDLDNDPSETTNLAGDRPDLVVELEALLMAELDSLVPLDEPESDPAGDPSNFGGVWTPGWCVAH</sequence>
<comment type="caution">
    <text evidence="2">The sequence shown here is derived from an EMBL/GenBank/DDBJ whole genome shotgun (WGS) entry which is preliminary data.</text>
</comment>
<evidence type="ECO:0000313" key="2">
    <source>
        <dbReference type="EMBL" id="KAK4315304.1"/>
    </source>
</evidence>
<proteinExistence type="predicted"/>
<accession>A0AAE1UE13</accession>
<keyword evidence="3" id="KW-1185">Reference proteome</keyword>
<dbReference type="Proteomes" id="UP001292094">
    <property type="component" value="Unassembled WGS sequence"/>
</dbReference>
<protein>
    <submittedName>
        <fullName evidence="2">Uncharacterized protein</fullName>
    </submittedName>
</protein>
<reference evidence="2" key="1">
    <citation type="submission" date="2023-11" db="EMBL/GenBank/DDBJ databases">
        <title>Genome assemblies of two species of porcelain crab, Petrolisthes cinctipes and Petrolisthes manimaculis (Anomura: Porcellanidae).</title>
        <authorList>
            <person name="Angst P."/>
        </authorList>
    </citation>
    <scope>NUCLEOTIDE SEQUENCE</scope>
    <source>
        <strain evidence="2">PB745_02</strain>
        <tissue evidence="2">Gill</tissue>
    </source>
</reference>
<dbReference type="SUPFAM" id="SSF53649">
    <property type="entry name" value="Alkaline phosphatase-like"/>
    <property type="match status" value="1"/>
</dbReference>
<name>A0AAE1UE13_9EUCA</name>
<evidence type="ECO:0000313" key="3">
    <source>
        <dbReference type="Proteomes" id="UP001292094"/>
    </source>
</evidence>
<feature type="region of interest" description="Disordered" evidence="1">
    <location>
        <begin position="66"/>
        <end position="92"/>
    </location>
</feature>
<dbReference type="Gene3D" id="3.30.1120.10">
    <property type="match status" value="1"/>
</dbReference>
<gene>
    <name evidence="2" type="ORF">Pmani_013475</name>
</gene>